<gene>
    <name evidence="1" type="ORF">TNIN_148651</name>
</gene>
<protein>
    <submittedName>
        <fullName evidence="1">Uncharacterized protein</fullName>
    </submittedName>
</protein>
<comment type="caution">
    <text evidence="1">The sequence shown here is derived from an EMBL/GenBank/DDBJ whole genome shotgun (WGS) entry which is preliminary data.</text>
</comment>
<accession>A0A8X6X009</accession>
<dbReference type="EMBL" id="BMAV01003410">
    <property type="protein sequence ID" value="GFY42986.1"/>
    <property type="molecule type" value="Genomic_DNA"/>
</dbReference>
<sequence>MILEVVWKQKKHLFGKRKVYKATERKLRDLEIPLDRNKKNPGTRDEPSIQRHSHSICCLKKAWPECQYPTSLWIHDLKRLLLPRRLRWG</sequence>
<dbReference type="Proteomes" id="UP000886998">
    <property type="component" value="Unassembled WGS sequence"/>
</dbReference>
<dbReference type="AlphaFoldDB" id="A0A8X6X009"/>
<keyword evidence="2" id="KW-1185">Reference proteome</keyword>
<proteinExistence type="predicted"/>
<organism evidence="1 2">
    <name type="scientific">Trichonephila inaurata madagascariensis</name>
    <dbReference type="NCBI Taxonomy" id="2747483"/>
    <lineage>
        <taxon>Eukaryota</taxon>
        <taxon>Metazoa</taxon>
        <taxon>Ecdysozoa</taxon>
        <taxon>Arthropoda</taxon>
        <taxon>Chelicerata</taxon>
        <taxon>Arachnida</taxon>
        <taxon>Araneae</taxon>
        <taxon>Araneomorphae</taxon>
        <taxon>Entelegynae</taxon>
        <taxon>Araneoidea</taxon>
        <taxon>Nephilidae</taxon>
        <taxon>Trichonephila</taxon>
        <taxon>Trichonephila inaurata</taxon>
    </lineage>
</organism>
<evidence type="ECO:0000313" key="2">
    <source>
        <dbReference type="Proteomes" id="UP000886998"/>
    </source>
</evidence>
<reference evidence="1" key="1">
    <citation type="submission" date="2020-08" db="EMBL/GenBank/DDBJ databases">
        <title>Multicomponent nature underlies the extraordinary mechanical properties of spider dragline silk.</title>
        <authorList>
            <person name="Kono N."/>
            <person name="Nakamura H."/>
            <person name="Mori M."/>
            <person name="Yoshida Y."/>
            <person name="Ohtoshi R."/>
            <person name="Malay A.D."/>
            <person name="Moran D.A.P."/>
            <person name="Tomita M."/>
            <person name="Numata K."/>
            <person name="Arakawa K."/>
        </authorList>
    </citation>
    <scope>NUCLEOTIDE SEQUENCE</scope>
</reference>
<evidence type="ECO:0000313" key="1">
    <source>
        <dbReference type="EMBL" id="GFY42986.1"/>
    </source>
</evidence>
<name>A0A8X6X009_9ARAC</name>